<organism evidence="1">
    <name type="scientific">hydrothermal vent metagenome</name>
    <dbReference type="NCBI Taxonomy" id="652676"/>
    <lineage>
        <taxon>unclassified sequences</taxon>
        <taxon>metagenomes</taxon>
        <taxon>ecological metagenomes</taxon>
    </lineage>
</organism>
<dbReference type="AlphaFoldDB" id="A0A3B1C5M9"/>
<reference evidence="1" key="1">
    <citation type="submission" date="2018-06" db="EMBL/GenBank/DDBJ databases">
        <authorList>
            <person name="Zhirakovskaya E."/>
        </authorList>
    </citation>
    <scope>NUCLEOTIDE SEQUENCE</scope>
</reference>
<proteinExistence type="predicted"/>
<protein>
    <recommendedName>
        <fullName evidence="2">MSHA biogenesis protein MshK</fullName>
    </recommendedName>
</protein>
<sequence length="115" mass="13115">MRINHRLIPIYSALAALIILFLSGVGSYAHQDNERDPFRFGSAHFPQPGYETGEDGDGAVLQMILITDRHRIAVFNGRRYQEGDSIGEYTITRIELDKVTLENKEDKKVFAPHRK</sequence>
<gene>
    <name evidence="1" type="ORF">MNBD_NITROSPINAE04-2313</name>
</gene>
<dbReference type="EMBL" id="UOGA01000300">
    <property type="protein sequence ID" value="VAX25459.1"/>
    <property type="molecule type" value="Genomic_DNA"/>
</dbReference>
<name>A0A3B1C5M9_9ZZZZ</name>
<evidence type="ECO:0000313" key="1">
    <source>
        <dbReference type="EMBL" id="VAX25459.1"/>
    </source>
</evidence>
<accession>A0A3B1C5M9</accession>
<evidence type="ECO:0008006" key="2">
    <source>
        <dbReference type="Google" id="ProtNLM"/>
    </source>
</evidence>